<dbReference type="GO" id="GO:0003743">
    <property type="term" value="F:translation initiation factor activity"/>
    <property type="evidence" value="ECO:0007669"/>
    <property type="project" value="UniProtKB-KW"/>
</dbReference>
<dbReference type="GO" id="GO:0032790">
    <property type="term" value="P:ribosome disassembly"/>
    <property type="evidence" value="ECO:0007669"/>
    <property type="project" value="TreeGrafter"/>
</dbReference>
<dbReference type="AlphaFoldDB" id="A0A8H5HVS8"/>
<keyword evidence="3" id="KW-0648">Protein biosynthesis</keyword>
<dbReference type="GO" id="GO:0043022">
    <property type="term" value="F:ribosome binding"/>
    <property type="evidence" value="ECO:0007669"/>
    <property type="project" value="TreeGrafter"/>
</dbReference>
<dbReference type="Gene3D" id="3.30.110.10">
    <property type="entry name" value="Translation initiation factor 3 (IF-3), C-terminal domain"/>
    <property type="match status" value="1"/>
</dbReference>
<proteinExistence type="inferred from homology"/>
<dbReference type="EMBL" id="JAACJN010000015">
    <property type="protein sequence ID" value="KAF5390392.1"/>
    <property type="molecule type" value="Genomic_DNA"/>
</dbReference>
<reference evidence="5 6" key="1">
    <citation type="journal article" date="2020" name="ISME J.">
        <title>Uncovering the hidden diversity of litter-decomposition mechanisms in mushroom-forming fungi.</title>
        <authorList>
            <person name="Floudas D."/>
            <person name="Bentzer J."/>
            <person name="Ahren D."/>
            <person name="Johansson T."/>
            <person name="Persson P."/>
            <person name="Tunlid A."/>
        </authorList>
    </citation>
    <scope>NUCLEOTIDE SEQUENCE [LARGE SCALE GENOMIC DNA]</scope>
    <source>
        <strain evidence="5 6">CBS 406.79</strain>
    </source>
</reference>
<keyword evidence="6" id="KW-1185">Reference proteome</keyword>
<evidence type="ECO:0000256" key="1">
    <source>
        <dbReference type="ARBA" id="ARBA00005439"/>
    </source>
</evidence>
<dbReference type="PANTHER" id="PTHR10938:SF0">
    <property type="entry name" value="TRANSLATION INITIATION FACTOR IF-3, MITOCHONDRIAL"/>
    <property type="match status" value="1"/>
</dbReference>
<protein>
    <recommendedName>
        <fullName evidence="7">Translation initiation factor IF-3</fullName>
    </recommendedName>
</protein>
<evidence type="ECO:0000256" key="4">
    <source>
        <dbReference type="SAM" id="Coils"/>
    </source>
</evidence>
<evidence type="ECO:0000256" key="3">
    <source>
        <dbReference type="ARBA" id="ARBA00022917"/>
    </source>
</evidence>
<organism evidence="5 6">
    <name type="scientific">Collybiopsis confluens</name>
    <dbReference type="NCBI Taxonomy" id="2823264"/>
    <lineage>
        <taxon>Eukaryota</taxon>
        <taxon>Fungi</taxon>
        <taxon>Dikarya</taxon>
        <taxon>Basidiomycota</taxon>
        <taxon>Agaricomycotina</taxon>
        <taxon>Agaricomycetes</taxon>
        <taxon>Agaricomycetidae</taxon>
        <taxon>Agaricales</taxon>
        <taxon>Marasmiineae</taxon>
        <taxon>Omphalotaceae</taxon>
        <taxon>Collybiopsis</taxon>
    </lineage>
</organism>
<keyword evidence="2" id="KW-0396">Initiation factor</keyword>
<dbReference type="InterPro" id="IPR001288">
    <property type="entry name" value="Translation_initiation_fac_3"/>
</dbReference>
<dbReference type="SUPFAM" id="SSF55200">
    <property type="entry name" value="Translation initiation factor IF3, C-terminal domain"/>
    <property type="match status" value="1"/>
</dbReference>
<gene>
    <name evidence="5" type="ORF">D9757_005229</name>
</gene>
<sequence length="221" mass="24938">MATFLAFRLAAKRVCTGPVVRVYPAAAATTARRRLLHVSATNHSKYQKPRNKSIPYTQVHLVDRANDGKLVKMALNDLLAQIDDENSYVELQVTDPVPIVRIVDREEAAERRKLAKERQKESKKKNVKKEFQFTWGMAVADLEHKLARASEELKKGHRVDLVFGPKKRTAAPSVGEMKEKMQLMADKVADVGVEWKSRELQRGIGAIFMQSRGVQSGEEES</sequence>
<evidence type="ECO:0008006" key="7">
    <source>
        <dbReference type="Google" id="ProtNLM"/>
    </source>
</evidence>
<name>A0A8H5HVS8_9AGAR</name>
<evidence type="ECO:0000313" key="5">
    <source>
        <dbReference type="EMBL" id="KAF5390392.1"/>
    </source>
</evidence>
<keyword evidence="4" id="KW-0175">Coiled coil</keyword>
<dbReference type="OrthoDB" id="21573at2759"/>
<comment type="caution">
    <text evidence="5">The sequence shown here is derived from an EMBL/GenBank/DDBJ whole genome shotgun (WGS) entry which is preliminary data.</text>
</comment>
<evidence type="ECO:0000256" key="2">
    <source>
        <dbReference type="ARBA" id="ARBA00022540"/>
    </source>
</evidence>
<dbReference type="GO" id="GO:0070124">
    <property type="term" value="P:mitochondrial translational initiation"/>
    <property type="evidence" value="ECO:0007669"/>
    <property type="project" value="TreeGrafter"/>
</dbReference>
<feature type="coiled-coil region" evidence="4">
    <location>
        <begin position="105"/>
        <end position="159"/>
    </location>
</feature>
<evidence type="ECO:0000313" key="6">
    <source>
        <dbReference type="Proteomes" id="UP000518752"/>
    </source>
</evidence>
<dbReference type="GO" id="GO:0005739">
    <property type="term" value="C:mitochondrion"/>
    <property type="evidence" value="ECO:0007669"/>
    <property type="project" value="TreeGrafter"/>
</dbReference>
<comment type="similarity">
    <text evidence="1">Belongs to the IF-3 family.</text>
</comment>
<dbReference type="Proteomes" id="UP000518752">
    <property type="component" value="Unassembled WGS sequence"/>
</dbReference>
<dbReference type="PANTHER" id="PTHR10938">
    <property type="entry name" value="TRANSLATION INITIATION FACTOR IF-3"/>
    <property type="match status" value="1"/>
</dbReference>
<dbReference type="InterPro" id="IPR036788">
    <property type="entry name" value="T_IF-3_C_sf"/>
</dbReference>
<accession>A0A8H5HVS8</accession>